<protein>
    <recommendedName>
        <fullName evidence="4">Lipase modulator</fullName>
    </recommendedName>
</protein>
<dbReference type="EMBL" id="QOVG01000001">
    <property type="protein sequence ID" value="NDK37667.1"/>
    <property type="molecule type" value="Genomic_DNA"/>
</dbReference>
<accession>A0ABX0A7Z9</accession>
<evidence type="ECO:0000313" key="2">
    <source>
        <dbReference type="EMBL" id="NDK37667.1"/>
    </source>
</evidence>
<evidence type="ECO:0000256" key="1">
    <source>
        <dbReference type="SAM" id="MobiDB-lite"/>
    </source>
</evidence>
<dbReference type="RefSeq" id="WP_162348207.1">
    <property type="nucleotide sequence ID" value="NZ_QOVG01000001.1"/>
</dbReference>
<feature type="region of interest" description="Disordered" evidence="1">
    <location>
        <begin position="30"/>
        <end position="50"/>
    </location>
</feature>
<name>A0ABX0A7Z9_9GAMM</name>
<organism evidence="2 3">
    <name type="scientific">Pseudoxanthomonas gei</name>
    <dbReference type="NCBI Taxonomy" id="1383030"/>
    <lineage>
        <taxon>Bacteria</taxon>
        <taxon>Pseudomonadati</taxon>
        <taxon>Pseudomonadota</taxon>
        <taxon>Gammaproteobacteria</taxon>
        <taxon>Lysobacterales</taxon>
        <taxon>Lysobacteraceae</taxon>
        <taxon>Pseudoxanthomonas</taxon>
    </lineage>
</organism>
<reference evidence="2 3" key="1">
    <citation type="submission" date="2018-07" db="EMBL/GenBank/DDBJ databases">
        <title>Whole genome Sequencing of Pseudoxanthomonas gei KCTC 32298 (T).</title>
        <authorList>
            <person name="Kumar S."/>
            <person name="Bansal K."/>
            <person name="Kaur A."/>
            <person name="Patil P."/>
            <person name="Sharma S."/>
            <person name="Patil P.B."/>
        </authorList>
    </citation>
    <scope>NUCLEOTIDE SEQUENCE [LARGE SCALE GENOMIC DNA]</scope>
    <source>
        <strain evidence="2 3">KCTC 32298</strain>
    </source>
</reference>
<gene>
    <name evidence="2" type="ORF">DT603_02255</name>
</gene>
<sequence>MKPAPAIAATVLLALLGLWAWVGAQGVGTTAPAGPGPTPRAVQGSEPAGADALQASPQARAWQERQAFEARARRFMRDAPGLGAVQRSEQARDLSASIDHYESNGGLSAGESLLLRSGLIKASVDDPALQAQQLADLMERYRRHADQRMQAYTAQHANDPRFQDYKARERAIVAEVMGLAAIPGGLSRDQYLRQRLQQARVAAYR</sequence>
<evidence type="ECO:0000313" key="3">
    <source>
        <dbReference type="Proteomes" id="UP001429354"/>
    </source>
</evidence>
<proteinExistence type="predicted"/>
<comment type="caution">
    <text evidence="2">The sequence shown here is derived from an EMBL/GenBank/DDBJ whole genome shotgun (WGS) entry which is preliminary data.</text>
</comment>
<dbReference type="Proteomes" id="UP001429354">
    <property type="component" value="Unassembled WGS sequence"/>
</dbReference>
<keyword evidence="3" id="KW-1185">Reference proteome</keyword>
<evidence type="ECO:0008006" key="4">
    <source>
        <dbReference type="Google" id="ProtNLM"/>
    </source>
</evidence>